<keyword evidence="4" id="KW-1185">Reference proteome</keyword>
<reference evidence="4" key="1">
    <citation type="journal article" date="2012" name="Stand. Genomic Sci.">
        <title>Genome sequence of strain HIMB624, a cultured representative from the OM43 clade of marine Betaproteobacteria.</title>
        <authorList>
            <person name="Huggett M.J."/>
            <person name="Hayakawa D.H."/>
            <person name="Rappe M.S."/>
        </authorList>
    </citation>
    <scope>NUCLEOTIDE SEQUENCE [LARGE SCALE GENOMIC DNA]</scope>
    <source>
        <strain evidence="4">KB13</strain>
    </source>
</reference>
<name>B6BTL5_9PROT</name>
<keyword evidence="2" id="KW-0663">Pyridoxal phosphate</keyword>
<dbReference type="GO" id="GO:0000271">
    <property type="term" value="P:polysaccharide biosynthetic process"/>
    <property type="evidence" value="ECO:0007669"/>
    <property type="project" value="TreeGrafter"/>
</dbReference>
<evidence type="ECO:0000256" key="2">
    <source>
        <dbReference type="RuleBase" id="RU004508"/>
    </source>
</evidence>
<dbReference type="InterPro" id="IPR015424">
    <property type="entry name" value="PyrdxlP-dep_Trfase"/>
</dbReference>
<dbReference type="Proteomes" id="UP000004188">
    <property type="component" value="Unassembled WGS sequence"/>
</dbReference>
<dbReference type="SUPFAM" id="SSF53383">
    <property type="entry name" value="PLP-dependent transferases"/>
    <property type="match status" value="1"/>
</dbReference>
<dbReference type="EMBL" id="DS995299">
    <property type="protein sequence ID" value="EDZ64520.1"/>
    <property type="molecule type" value="Genomic_DNA"/>
</dbReference>
<dbReference type="Pfam" id="PF01041">
    <property type="entry name" value="DegT_DnrJ_EryC1"/>
    <property type="match status" value="1"/>
</dbReference>
<dbReference type="PIRSF" id="PIRSF000390">
    <property type="entry name" value="PLP_StrS"/>
    <property type="match status" value="1"/>
</dbReference>
<dbReference type="AlphaFoldDB" id="B6BTL5"/>
<keyword evidence="3" id="KW-0032">Aminotransferase</keyword>
<evidence type="ECO:0000256" key="1">
    <source>
        <dbReference type="ARBA" id="ARBA00037999"/>
    </source>
</evidence>
<dbReference type="InterPro" id="IPR015422">
    <property type="entry name" value="PyrdxlP-dep_Trfase_small"/>
</dbReference>
<proteinExistence type="inferred from homology"/>
<dbReference type="eggNOG" id="COG0399">
    <property type="taxonomic scope" value="Bacteria"/>
</dbReference>
<dbReference type="HOGENOM" id="CLU_033332_5_0_4"/>
<dbReference type="PANTHER" id="PTHR30244:SF34">
    <property type="entry name" value="DTDP-4-AMINO-4,6-DIDEOXYGALACTOSE TRANSAMINASE"/>
    <property type="match status" value="1"/>
</dbReference>
<evidence type="ECO:0000313" key="4">
    <source>
        <dbReference type="Proteomes" id="UP000004188"/>
    </source>
</evidence>
<accession>B6BTL5</accession>
<dbReference type="STRING" id="314607.KB13_652"/>
<protein>
    <submittedName>
        <fullName evidence="3">DegT/DnrJ/EryC1/StrS aminotransferase</fullName>
    </submittedName>
</protein>
<organism evidence="3 4">
    <name type="scientific">beta proteobacterium KB13</name>
    <dbReference type="NCBI Taxonomy" id="314607"/>
    <lineage>
        <taxon>Bacteria</taxon>
        <taxon>Pseudomonadati</taxon>
        <taxon>Pseudomonadota</taxon>
        <taxon>Betaproteobacteria</taxon>
        <taxon>Nitrosomonadales</taxon>
        <taxon>OM43 clade</taxon>
    </lineage>
</organism>
<dbReference type="InterPro" id="IPR015421">
    <property type="entry name" value="PyrdxlP-dep_Trfase_major"/>
</dbReference>
<evidence type="ECO:0000313" key="3">
    <source>
        <dbReference type="EMBL" id="EDZ64520.1"/>
    </source>
</evidence>
<keyword evidence="3" id="KW-0808">Transferase</keyword>
<dbReference type="InterPro" id="IPR000653">
    <property type="entry name" value="DegT/StrS_aminotransferase"/>
</dbReference>
<comment type="similarity">
    <text evidence="1 2">Belongs to the DegT/DnrJ/EryC1 family.</text>
</comment>
<dbReference type="GO" id="GO:0030170">
    <property type="term" value="F:pyridoxal phosphate binding"/>
    <property type="evidence" value="ECO:0007669"/>
    <property type="project" value="TreeGrafter"/>
</dbReference>
<dbReference type="Gene3D" id="3.40.640.10">
    <property type="entry name" value="Type I PLP-dependent aspartate aminotransferase-like (Major domain)"/>
    <property type="match status" value="1"/>
</dbReference>
<gene>
    <name evidence="3" type="ORF">KB13_652</name>
</gene>
<dbReference type="GO" id="GO:0008483">
    <property type="term" value="F:transaminase activity"/>
    <property type="evidence" value="ECO:0007669"/>
    <property type="project" value="UniProtKB-KW"/>
</dbReference>
<dbReference type="Gene3D" id="3.90.1150.10">
    <property type="entry name" value="Aspartate Aminotransferase, domain 1"/>
    <property type="match status" value="1"/>
</dbReference>
<sequence length="384" mass="44239">MRNNILREDLDLVINHLKQDDPILTNGPKVREFESEWSKWLGVKYSVFVNSGASSNLLSMAILKNKFPHGGEVIVPPLTWISDVSSVIQNGFKPIFADIDLETLGMNTDKIIEKVNENTRAVFLSHIQGFNALSDRLIKFLAEKNIFLIEDVCESHGVMHGNKKAGSIGWMSNFSFYYAHHMTTIEGGMVCTDDYEVYQMARMLRSHGMVRESRDQEVMEKWIKENPELNPDFIFAYPAYNLRNNEIGAIMGINQLKRLDDIVAKRTENLIYFLENLNSKLYFTEFLTEGSSNYAFNLILKEKNDKFVQKLMEEMTKSGIEYRRGSAGGGNQLRQPYIKPYLNDDSFSNYPNTEHIHFYGFYIGNFPDLDKDEIDEILQSINNL</sequence>
<dbReference type="PANTHER" id="PTHR30244">
    <property type="entry name" value="TRANSAMINASE"/>
    <property type="match status" value="1"/>
</dbReference>